<feature type="transmembrane region" description="Helical" evidence="5">
    <location>
        <begin position="202"/>
        <end position="221"/>
    </location>
</feature>
<evidence type="ECO:0000313" key="8">
    <source>
        <dbReference type="Proteomes" id="UP000515275"/>
    </source>
</evidence>
<dbReference type="InterPro" id="IPR011701">
    <property type="entry name" value="MFS"/>
</dbReference>
<keyword evidence="4 5" id="KW-0472">Membrane</keyword>
<keyword evidence="3 5" id="KW-1133">Transmembrane helix</keyword>
<feature type="transmembrane region" description="Helical" evidence="5">
    <location>
        <begin position="77"/>
        <end position="94"/>
    </location>
</feature>
<feature type="transmembrane region" description="Helical" evidence="5">
    <location>
        <begin position="15"/>
        <end position="33"/>
    </location>
</feature>
<dbReference type="RefSeq" id="WP_186276983.1">
    <property type="nucleotide sequence ID" value="NZ_CP046883.1"/>
</dbReference>
<keyword evidence="8" id="KW-1185">Reference proteome</keyword>
<reference evidence="7 8" key="1">
    <citation type="submission" date="2019-12" db="EMBL/GenBank/DDBJ databases">
        <title>Corynebacterium sp. nov., isolated from feces of the Anser Albifrons in China.</title>
        <authorList>
            <person name="Liu Q."/>
        </authorList>
    </citation>
    <scope>NUCLEOTIDE SEQUENCE [LARGE SCALE GENOMIC DNA]</scope>
    <source>
        <strain evidence="7 8">23H37-10</strain>
    </source>
</reference>
<dbReference type="PANTHER" id="PTHR23514">
    <property type="entry name" value="BYPASS OF STOP CODON PROTEIN 6"/>
    <property type="match status" value="1"/>
</dbReference>
<protein>
    <submittedName>
        <fullName evidence="7">MFS transporter</fullName>
    </submittedName>
</protein>
<evidence type="ECO:0000256" key="2">
    <source>
        <dbReference type="ARBA" id="ARBA00022692"/>
    </source>
</evidence>
<proteinExistence type="predicted"/>
<dbReference type="AlphaFoldDB" id="A0A7G7YLV1"/>
<keyword evidence="2 5" id="KW-0812">Transmembrane</keyword>
<feature type="transmembrane region" description="Helical" evidence="5">
    <location>
        <begin position="361"/>
        <end position="381"/>
    </location>
</feature>
<dbReference type="Proteomes" id="UP000515275">
    <property type="component" value="Chromosome"/>
</dbReference>
<evidence type="ECO:0000256" key="4">
    <source>
        <dbReference type="ARBA" id="ARBA00023136"/>
    </source>
</evidence>
<evidence type="ECO:0000313" key="7">
    <source>
        <dbReference type="EMBL" id="QNH95471.1"/>
    </source>
</evidence>
<feature type="transmembrane region" description="Helical" evidence="5">
    <location>
        <begin position="241"/>
        <end position="262"/>
    </location>
</feature>
<name>A0A7G7YLV1_9CORY</name>
<feature type="domain" description="Major facilitator superfamily (MFS) profile" evidence="6">
    <location>
        <begin position="11"/>
        <end position="384"/>
    </location>
</feature>
<evidence type="ECO:0000256" key="1">
    <source>
        <dbReference type="ARBA" id="ARBA00004651"/>
    </source>
</evidence>
<feature type="transmembrane region" description="Helical" evidence="5">
    <location>
        <begin position="298"/>
        <end position="323"/>
    </location>
</feature>
<dbReference type="InterPro" id="IPR051788">
    <property type="entry name" value="MFS_Transporter"/>
</dbReference>
<dbReference type="SUPFAM" id="SSF103473">
    <property type="entry name" value="MFS general substrate transporter"/>
    <property type="match status" value="1"/>
</dbReference>
<dbReference type="PANTHER" id="PTHR23514:SF13">
    <property type="entry name" value="INNER MEMBRANE PROTEIN YBJJ"/>
    <property type="match status" value="1"/>
</dbReference>
<dbReference type="Pfam" id="PF07690">
    <property type="entry name" value="MFS_1"/>
    <property type="match status" value="1"/>
</dbReference>
<evidence type="ECO:0000256" key="5">
    <source>
        <dbReference type="SAM" id="Phobius"/>
    </source>
</evidence>
<dbReference type="InterPro" id="IPR036259">
    <property type="entry name" value="MFS_trans_sf"/>
</dbReference>
<gene>
    <name evidence="7" type="ORF">GP473_01020</name>
</gene>
<dbReference type="GO" id="GO:0022857">
    <property type="term" value="F:transmembrane transporter activity"/>
    <property type="evidence" value="ECO:0007669"/>
    <property type="project" value="InterPro"/>
</dbReference>
<comment type="subcellular location">
    <subcellularLocation>
        <location evidence="1">Cell membrane</location>
        <topology evidence="1">Multi-pass membrane protein</topology>
    </subcellularLocation>
</comment>
<dbReference type="KEGG" id="cans:GP473_01020"/>
<evidence type="ECO:0000256" key="3">
    <source>
        <dbReference type="ARBA" id="ARBA00022989"/>
    </source>
</evidence>
<feature type="transmembrane region" description="Helical" evidence="5">
    <location>
        <begin position="45"/>
        <end position="65"/>
    </location>
</feature>
<dbReference type="GO" id="GO:0005886">
    <property type="term" value="C:plasma membrane"/>
    <property type="evidence" value="ECO:0007669"/>
    <property type="project" value="UniProtKB-SubCell"/>
</dbReference>
<feature type="transmembrane region" description="Helical" evidence="5">
    <location>
        <begin position="100"/>
        <end position="121"/>
    </location>
</feature>
<feature type="transmembrane region" description="Helical" evidence="5">
    <location>
        <begin position="161"/>
        <end position="181"/>
    </location>
</feature>
<feature type="transmembrane region" description="Helical" evidence="5">
    <location>
        <begin position="133"/>
        <end position="155"/>
    </location>
</feature>
<dbReference type="Gene3D" id="1.20.1250.20">
    <property type="entry name" value="MFS general substrate transporter like domains"/>
    <property type="match status" value="2"/>
</dbReference>
<evidence type="ECO:0000259" key="6">
    <source>
        <dbReference type="PROSITE" id="PS50850"/>
    </source>
</evidence>
<dbReference type="EMBL" id="CP046883">
    <property type="protein sequence ID" value="QNH95471.1"/>
    <property type="molecule type" value="Genomic_DNA"/>
</dbReference>
<accession>A0A7G7YLV1</accession>
<feature type="transmembrane region" description="Helical" evidence="5">
    <location>
        <begin position="335"/>
        <end position="355"/>
    </location>
</feature>
<dbReference type="InterPro" id="IPR020846">
    <property type="entry name" value="MFS_dom"/>
</dbReference>
<dbReference type="PROSITE" id="PS50850">
    <property type="entry name" value="MFS"/>
    <property type="match status" value="1"/>
</dbReference>
<feature type="transmembrane region" description="Helical" evidence="5">
    <location>
        <begin position="274"/>
        <end position="292"/>
    </location>
</feature>
<organism evidence="7 8">
    <name type="scientific">Corynebacterium anserum</name>
    <dbReference type="NCBI Taxonomy" id="2684406"/>
    <lineage>
        <taxon>Bacteria</taxon>
        <taxon>Bacillati</taxon>
        <taxon>Actinomycetota</taxon>
        <taxon>Actinomycetes</taxon>
        <taxon>Mycobacteriales</taxon>
        <taxon>Corynebacteriaceae</taxon>
        <taxon>Corynebacterium</taxon>
    </lineage>
</organism>
<sequence length="401" mass="41324">MSCPSTISKRARPSISAAFFIQGMLLAAILTELPAIRADMGAGDGLLALLIGVISLLAAGGSIVAEKFAEKKDSATVLMLGIATEAVGALLITLNQGMVTFVLATIIYGLGLGGVDAAGNMQAAALQNRVGKVILSSFFAAWSAGAIVGAVAVSLGEGLSMGYRVNIAVVAVAVAIIGLVASPNFLRYGHEKAIDHNPVHALIPWRPVVALGIAMALFYVVDFGLSNWSTLFLHDILLADVSTAALGVAAYQIAGLVSRLTADFWTRRFGAVRVMRVAAVVAMAGMLATITAQNVPGALVGLAIVGLGASVTAPLCFSSAAALSQKNLDAVIARLNLFNYAGTVVGGVVIGTLLAATNARVALIIPLISCVLLIFSAPWFSKRVASTHEMRHEMRTSTDKG</sequence>